<dbReference type="RefSeq" id="XP_041550418.1">
    <property type="nucleotide sequence ID" value="XM_041694013.1"/>
</dbReference>
<dbReference type="GeneID" id="64968229"/>
<dbReference type="Pfam" id="PF08506">
    <property type="entry name" value="Cse1"/>
    <property type="match status" value="1"/>
</dbReference>
<evidence type="ECO:0000313" key="10">
    <source>
        <dbReference type="Proteomes" id="UP000654913"/>
    </source>
</evidence>
<comment type="subcellular location">
    <subcellularLocation>
        <location evidence="2">Cytoplasm</location>
    </subcellularLocation>
    <subcellularLocation>
        <location evidence="1">Nucleus</location>
    </subcellularLocation>
</comment>
<dbReference type="EMBL" id="AP024443">
    <property type="protein sequence ID" value="BCS18224.1"/>
    <property type="molecule type" value="Genomic_DNA"/>
</dbReference>
<keyword evidence="10" id="KW-1185">Reference proteome</keyword>
<dbReference type="GO" id="GO:0006606">
    <property type="term" value="P:protein import into nucleus"/>
    <property type="evidence" value="ECO:0007669"/>
    <property type="project" value="TreeGrafter"/>
</dbReference>
<dbReference type="PANTHER" id="PTHR10997:SF18">
    <property type="entry name" value="D-IMPORTIN 7_RANBP7"/>
    <property type="match status" value="1"/>
</dbReference>
<evidence type="ECO:0000256" key="4">
    <source>
        <dbReference type="ARBA" id="ARBA00022490"/>
    </source>
</evidence>
<evidence type="ECO:0000256" key="5">
    <source>
        <dbReference type="ARBA" id="ARBA00022927"/>
    </source>
</evidence>
<organism evidence="9 10">
    <name type="scientific">Aspergillus puulaauensis</name>
    <dbReference type="NCBI Taxonomy" id="1220207"/>
    <lineage>
        <taxon>Eukaryota</taxon>
        <taxon>Fungi</taxon>
        <taxon>Dikarya</taxon>
        <taxon>Ascomycota</taxon>
        <taxon>Pezizomycotina</taxon>
        <taxon>Eurotiomycetes</taxon>
        <taxon>Eurotiomycetidae</taxon>
        <taxon>Eurotiales</taxon>
        <taxon>Aspergillaceae</taxon>
        <taxon>Aspergillus</taxon>
    </lineage>
</organism>
<dbReference type="FunFam" id="1.25.10.10:FF:000244">
    <property type="entry name" value="Nonsense-mediated mRNA decay protein"/>
    <property type="match status" value="1"/>
</dbReference>
<evidence type="ECO:0000313" key="9">
    <source>
        <dbReference type="EMBL" id="BCS18224.1"/>
    </source>
</evidence>
<dbReference type="OrthoDB" id="760868at2759"/>
<evidence type="ECO:0000259" key="8">
    <source>
        <dbReference type="PROSITE" id="PS50166"/>
    </source>
</evidence>
<dbReference type="SMART" id="SM00913">
    <property type="entry name" value="IBN_N"/>
    <property type="match status" value="1"/>
</dbReference>
<feature type="compositionally biased region" description="Acidic residues" evidence="7">
    <location>
        <begin position="905"/>
        <end position="921"/>
    </location>
</feature>
<feature type="region of interest" description="Disordered" evidence="7">
    <location>
        <begin position="896"/>
        <end position="921"/>
    </location>
</feature>
<dbReference type="KEGG" id="apuu:APUU_11052A"/>
<dbReference type="InterPro" id="IPR016024">
    <property type="entry name" value="ARM-type_fold"/>
</dbReference>
<accession>A0A7R7XCK9</accession>
<keyword evidence="6" id="KW-0539">Nucleus</keyword>
<evidence type="ECO:0000256" key="7">
    <source>
        <dbReference type="SAM" id="MobiDB-lite"/>
    </source>
</evidence>
<dbReference type="PANTHER" id="PTHR10997">
    <property type="entry name" value="IMPORTIN-7, 8, 11"/>
    <property type="match status" value="1"/>
</dbReference>
<feature type="domain" description="Importin N-terminal" evidence="8">
    <location>
        <begin position="24"/>
        <end position="99"/>
    </location>
</feature>
<keyword evidence="4" id="KW-0963">Cytoplasm</keyword>
<reference evidence="9" key="1">
    <citation type="submission" date="2021-01" db="EMBL/GenBank/DDBJ databases">
        <authorList>
            <consortium name="Aspergillus puulaauensis MK2 genome sequencing consortium"/>
            <person name="Kazuki M."/>
            <person name="Futagami T."/>
        </authorList>
    </citation>
    <scope>NUCLEOTIDE SEQUENCE</scope>
    <source>
        <strain evidence="9">MK2</strain>
    </source>
</reference>
<protein>
    <recommendedName>
        <fullName evidence="8">Importin N-terminal domain-containing protein</fullName>
    </recommendedName>
</protein>
<keyword evidence="3" id="KW-0813">Transport</keyword>
<dbReference type="SUPFAM" id="SSF48371">
    <property type="entry name" value="ARM repeat"/>
    <property type="match status" value="1"/>
</dbReference>
<proteinExistence type="predicted"/>
<sequence>MDVAVLRNRIQSTLDANADIRRQAELDLKYAETQPGFINALLDILQGEQVNAVQLSAGVYLKNRINRGWNSLEDSPLRAPIPEAEKPGFRERLIPALVSTPPNVRAQLVPLLQKILQNDFPEQWPGFLDITMQLLGTNDAGSVYAGLQCLLAICRVYRFKSGDKREEFDKIIEHSFPQLLSIGSKLVDEESVEAAEMLRIVVKSYKHAIYFELSPHLQSHQATVDWCTLFLRIIAKQPPANSMMESKEERELAHWWKCKKWAYANLNRLFIRYGNPTTMSKSSTPDYTQFGKSFISTFAPEILKGYLTEIDKYVSKGQWMSNPALSYTLIFFEECVKPKSMWDHLKAHMENLIAHFVFPILCQSDEDIELFETDPSEYLHRKLNYYEEVSAPDVAATNFLVTLTKNRKKQTFSILTFVNGVVSKYEAAPDDQKLPREKEGALRMIGSLSSVILGKKSPIADQVEYFFVRHVFPEFRSPHGFLRARACDTLEKFEQLDFKDPNNLMVIYRNILESMADSELPVRVEAALALQPLIRHDVIRTSMQQNIPQIMQQLLKLANEVDVDALANVMEDFVEVFSAELTPFAVALSEQLRDTYMRIVSELLERNAAKGDEDSYGDFLDDKSITALGVLQTIGTLILTLESTPDVLLHLETILMPVISITLENKLYDLYNEVFEIIDSCTFASKSISPTMWQAFELIHKTFKAGAELYLEDMLPALDNYVAYGSQTMVQNPAYLAAVVGMVEDIFRDDKVGGVDRICGCKLAETIMLNLRGYIDQYIPVFIDLAMRVIDAGEARTKSYRLHLMEMVINAIYYNPVLSLQVLESKGWTNKFFSAWFSSIDGFRRVHDKTLSIVAITSLLTLNPADVPTSVQQGWPRLLQGVTRLFHTLPAAVRNREDATKESDFTYEEEEEEDDEGNDWDGEIEWTEQDEAEVGPEADIPDESAAYLDFLNKEAQKFGSFAGDDDDEELDEESLLETPLDKLEPYGLFKQVFLNLQQEQPQLYDNLTNILNDDEKKIIESVFHEADAKALAAANNQAAEAAALQANGNQ</sequence>
<dbReference type="InterPro" id="IPR013713">
    <property type="entry name" value="XPO2_central"/>
</dbReference>
<name>A0A7R7XCK9_9EURO</name>
<dbReference type="Pfam" id="PF03810">
    <property type="entry name" value="IBN_N"/>
    <property type="match status" value="1"/>
</dbReference>
<dbReference type="PROSITE" id="PS50166">
    <property type="entry name" value="IMPORTIN_B_NT"/>
    <property type="match status" value="1"/>
</dbReference>
<dbReference type="InterPro" id="IPR001494">
    <property type="entry name" value="Importin-beta_N"/>
</dbReference>
<evidence type="ECO:0000256" key="6">
    <source>
        <dbReference type="ARBA" id="ARBA00023242"/>
    </source>
</evidence>
<dbReference type="GO" id="GO:0005829">
    <property type="term" value="C:cytosol"/>
    <property type="evidence" value="ECO:0007669"/>
    <property type="project" value="TreeGrafter"/>
</dbReference>
<dbReference type="GO" id="GO:0005635">
    <property type="term" value="C:nuclear envelope"/>
    <property type="evidence" value="ECO:0007669"/>
    <property type="project" value="TreeGrafter"/>
</dbReference>
<dbReference type="AlphaFoldDB" id="A0A7R7XCK9"/>
<dbReference type="InterPro" id="IPR011989">
    <property type="entry name" value="ARM-like"/>
</dbReference>
<evidence type="ECO:0000256" key="3">
    <source>
        <dbReference type="ARBA" id="ARBA00022448"/>
    </source>
</evidence>
<evidence type="ECO:0000256" key="2">
    <source>
        <dbReference type="ARBA" id="ARBA00004496"/>
    </source>
</evidence>
<reference evidence="9" key="2">
    <citation type="submission" date="2021-02" db="EMBL/GenBank/DDBJ databases">
        <title>Aspergillus puulaauensis MK2 genome sequence.</title>
        <authorList>
            <person name="Futagami T."/>
            <person name="Mori K."/>
            <person name="Kadooka C."/>
            <person name="Tanaka T."/>
        </authorList>
    </citation>
    <scope>NUCLEOTIDE SEQUENCE</scope>
    <source>
        <strain evidence="9">MK2</strain>
    </source>
</reference>
<evidence type="ECO:0000256" key="1">
    <source>
        <dbReference type="ARBA" id="ARBA00004123"/>
    </source>
</evidence>
<dbReference type="Gene3D" id="1.25.10.10">
    <property type="entry name" value="Leucine-rich Repeat Variant"/>
    <property type="match status" value="1"/>
</dbReference>
<dbReference type="GO" id="GO:0031267">
    <property type="term" value="F:small GTPase binding"/>
    <property type="evidence" value="ECO:0007669"/>
    <property type="project" value="InterPro"/>
</dbReference>
<gene>
    <name evidence="9" type="ORF">APUU_11052A</name>
</gene>
<dbReference type="Proteomes" id="UP000654913">
    <property type="component" value="Chromosome 1"/>
</dbReference>
<keyword evidence="5" id="KW-0653">Protein transport</keyword>